<accession>A0A0G1QGM4</accession>
<dbReference type="EMBL" id="LCLM01000021">
    <property type="protein sequence ID" value="KKU16903.1"/>
    <property type="molecule type" value="Genomic_DNA"/>
</dbReference>
<organism evidence="1 2">
    <name type="scientific">Candidatus Woesebacteria bacterium GW2011_GWC2_45_9</name>
    <dbReference type="NCBI Taxonomy" id="1618589"/>
    <lineage>
        <taxon>Bacteria</taxon>
        <taxon>Candidatus Woeseibacteriota</taxon>
    </lineage>
</organism>
<comment type="caution">
    <text evidence="1">The sequence shown here is derived from an EMBL/GenBank/DDBJ whole genome shotgun (WGS) entry which is preliminary data.</text>
</comment>
<sequence>MSVIELLRSVPCLPGRLWLTSRQKACLKKNLKKKIKENWWYNGLLYTDSSLGKLIETFFQRGGRIDKYYLRDINRGKRTLVYLHGWFSGQNIRTAIMKAFGKV</sequence>
<proteinExistence type="predicted"/>
<dbReference type="STRING" id="1618589.UX25_C0021G0003"/>
<evidence type="ECO:0000313" key="1">
    <source>
        <dbReference type="EMBL" id="KKU16903.1"/>
    </source>
</evidence>
<dbReference type="Proteomes" id="UP000034922">
    <property type="component" value="Unassembled WGS sequence"/>
</dbReference>
<name>A0A0G1QGM4_9BACT</name>
<evidence type="ECO:0000313" key="2">
    <source>
        <dbReference type="Proteomes" id="UP000034922"/>
    </source>
</evidence>
<gene>
    <name evidence="1" type="ORF">UX25_C0021G0003</name>
</gene>
<reference evidence="1 2" key="1">
    <citation type="journal article" date="2015" name="Nature">
        <title>rRNA introns, odd ribosomes, and small enigmatic genomes across a large radiation of phyla.</title>
        <authorList>
            <person name="Brown C.T."/>
            <person name="Hug L.A."/>
            <person name="Thomas B.C."/>
            <person name="Sharon I."/>
            <person name="Castelle C.J."/>
            <person name="Singh A."/>
            <person name="Wilkins M.J."/>
            <person name="Williams K.H."/>
            <person name="Banfield J.F."/>
        </authorList>
    </citation>
    <scope>NUCLEOTIDE SEQUENCE [LARGE SCALE GENOMIC DNA]</scope>
</reference>
<dbReference type="AlphaFoldDB" id="A0A0G1QGM4"/>
<protein>
    <submittedName>
        <fullName evidence="1">Uncharacterized protein</fullName>
    </submittedName>
</protein>